<evidence type="ECO:0000256" key="5">
    <source>
        <dbReference type="PROSITE-ProRule" id="PRU00309"/>
    </source>
</evidence>
<keyword evidence="1" id="KW-0479">Metal-binding</keyword>
<dbReference type="AlphaFoldDB" id="A0A914AHE0"/>
<dbReference type="Pfam" id="PF05485">
    <property type="entry name" value="THAP"/>
    <property type="match status" value="1"/>
</dbReference>
<evidence type="ECO:0000256" key="6">
    <source>
        <dbReference type="SAM" id="MobiDB-lite"/>
    </source>
</evidence>
<evidence type="ECO:0000256" key="3">
    <source>
        <dbReference type="ARBA" id="ARBA00022833"/>
    </source>
</evidence>
<dbReference type="InterPro" id="IPR006612">
    <property type="entry name" value="THAP_Znf"/>
</dbReference>
<dbReference type="SUPFAM" id="SSF57716">
    <property type="entry name" value="Glucocorticoid receptor-like (DNA-binding domain)"/>
    <property type="match status" value="1"/>
</dbReference>
<evidence type="ECO:0000256" key="2">
    <source>
        <dbReference type="ARBA" id="ARBA00022771"/>
    </source>
</evidence>
<keyword evidence="2 5" id="KW-0863">Zinc-finger</keyword>
<evidence type="ECO:0000313" key="9">
    <source>
        <dbReference type="Proteomes" id="UP000887568"/>
    </source>
</evidence>
<accession>A0A914AHE0</accession>
<evidence type="ECO:0000256" key="4">
    <source>
        <dbReference type="ARBA" id="ARBA00023125"/>
    </source>
</evidence>
<dbReference type="OMA" id="KICCYGT"/>
<evidence type="ECO:0000259" key="7">
    <source>
        <dbReference type="PROSITE" id="PS50950"/>
    </source>
</evidence>
<name>A0A914AHE0_PATMI</name>
<evidence type="ECO:0000256" key="1">
    <source>
        <dbReference type="ARBA" id="ARBA00022723"/>
    </source>
</evidence>
<keyword evidence="4 5" id="KW-0238">DNA-binding</keyword>
<feature type="region of interest" description="Disordered" evidence="6">
    <location>
        <begin position="100"/>
        <end position="126"/>
    </location>
</feature>
<dbReference type="GO" id="GO:0003677">
    <property type="term" value="F:DNA binding"/>
    <property type="evidence" value="ECO:0007669"/>
    <property type="project" value="UniProtKB-UniRule"/>
</dbReference>
<dbReference type="GO" id="GO:0008270">
    <property type="term" value="F:zinc ion binding"/>
    <property type="evidence" value="ECO:0007669"/>
    <property type="project" value="UniProtKB-KW"/>
</dbReference>
<sequence length="171" mass="19331">MVKICCYGTCKSDTRHPDPRHKVIFFPFPKTKSNREKCLRWIKACGRPHSDLNVYKINKDKYVCSKHFKEPSSIYPDPIPADGSAIFKARRPPLKRILNLENSGQSSDERNQKELSSVPDKKPAEVKHGMLQSGLELLSAASTIRDLERENAGLKKDLAAKVLGCMRGRKP</sequence>
<proteinExistence type="predicted"/>
<dbReference type="GeneID" id="119733458"/>
<protein>
    <recommendedName>
        <fullName evidence="7">THAP-type domain-containing protein</fullName>
    </recommendedName>
</protein>
<evidence type="ECO:0000313" key="8">
    <source>
        <dbReference type="EnsemblMetazoa" id="XP_038062946.1"/>
    </source>
</evidence>
<keyword evidence="9" id="KW-1185">Reference proteome</keyword>
<feature type="compositionally biased region" description="Basic and acidic residues" evidence="6">
    <location>
        <begin position="107"/>
        <end position="126"/>
    </location>
</feature>
<dbReference type="EnsemblMetazoa" id="XM_038207018.1">
    <property type="protein sequence ID" value="XP_038062946.1"/>
    <property type="gene ID" value="LOC119733458"/>
</dbReference>
<feature type="domain" description="THAP-type" evidence="7">
    <location>
        <begin position="1"/>
        <end position="83"/>
    </location>
</feature>
<dbReference type="RefSeq" id="XP_038062946.1">
    <property type="nucleotide sequence ID" value="XM_038207018.1"/>
</dbReference>
<dbReference type="Proteomes" id="UP000887568">
    <property type="component" value="Unplaced"/>
</dbReference>
<organism evidence="8 9">
    <name type="scientific">Patiria miniata</name>
    <name type="common">Bat star</name>
    <name type="synonym">Asterina miniata</name>
    <dbReference type="NCBI Taxonomy" id="46514"/>
    <lineage>
        <taxon>Eukaryota</taxon>
        <taxon>Metazoa</taxon>
        <taxon>Echinodermata</taxon>
        <taxon>Eleutherozoa</taxon>
        <taxon>Asterozoa</taxon>
        <taxon>Asteroidea</taxon>
        <taxon>Valvatacea</taxon>
        <taxon>Valvatida</taxon>
        <taxon>Asterinidae</taxon>
        <taxon>Patiria</taxon>
    </lineage>
</organism>
<keyword evidence="3" id="KW-0862">Zinc</keyword>
<reference evidence="8" key="1">
    <citation type="submission" date="2022-11" db="UniProtKB">
        <authorList>
            <consortium name="EnsemblMetazoa"/>
        </authorList>
    </citation>
    <scope>IDENTIFICATION</scope>
</reference>
<dbReference type="OrthoDB" id="10066342at2759"/>
<dbReference type="SMART" id="SM00980">
    <property type="entry name" value="THAP"/>
    <property type="match status" value="1"/>
</dbReference>
<dbReference type="PROSITE" id="PS50950">
    <property type="entry name" value="ZF_THAP"/>
    <property type="match status" value="1"/>
</dbReference>